<name>A0A6M3KDC2_9ZZZZ</name>
<accession>A0A6M3KDC2</accession>
<sequence length="65" mass="7759">MICPFCEEDDFDKIGLKYHLENHCLEYKNIPDANNPCYQCQYRKPDERPYINICLLGEAQDCVRE</sequence>
<proteinExistence type="predicted"/>
<dbReference type="AlphaFoldDB" id="A0A6M3KDC2"/>
<evidence type="ECO:0000313" key="1">
    <source>
        <dbReference type="EMBL" id="QJA79555.1"/>
    </source>
</evidence>
<gene>
    <name evidence="1" type="ORF">MM415A00868_0023</name>
    <name evidence="2" type="ORF">TM448B00676_0003</name>
</gene>
<reference evidence="1" key="1">
    <citation type="submission" date="2020-03" db="EMBL/GenBank/DDBJ databases">
        <title>The deep terrestrial virosphere.</title>
        <authorList>
            <person name="Holmfeldt K."/>
            <person name="Nilsson E."/>
            <person name="Simone D."/>
            <person name="Lopez-Fernandez M."/>
            <person name="Wu X."/>
            <person name="de Brujin I."/>
            <person name="Lundin D."/>
            <person name="Andersson A."/>
            <person name="Bertilsson S."/>
            <person name="Dopson M."/>
        </authorList>
    </citation>
    <scope>NUCLEOTIDE SEQUENCE</scope>
    <source>
        <strain evidence="1">MM415A00868</strain>
        <strain evidence="2">TM448B00676</strain>
    </source>
</reference>
<dbReference type="EMBL" id="MT144645">
    <property type="protein sequence ID" value="QJH96255.1"/>
    <property type="molecule type" value="Genomic_DNA"/>
</dbReference>
<organism evidence="1">
    <name type="scientific">viral metagenome</name>
    <dbReference type="NCBI Taxonomy" id="1070528"/>
    <lineage>
        <taxon>unclassified sequences</taxon>
        <taxon>metagenomes</taxon>
        <taxon>organismal metagenomes</taxon>
    </lineage>
</organism>
<protein>
    <submittedName>
        <fullName evidence="1">Uncharacterized protein</fullName>
    </submittedName>
</protein>
<dbReference type="EMBL" id="MT142385">
    <property type="protein sequence ID" value="QJA79555.1"/>
    <property type="molecule type" value="Genomic_DNA"/>
</dbReference>
<evidence type="ECO:0000313" key="2">
    <source>
        <dbReference type="EMBL" id="QJH96255.1"/>
    </source>
</evidence>